<keyword evidence="4 9" id="KW-0663">Pyridoxal phosphate</keyword>
<evidence type="ECO:0000256" key="3">
    <source>
        <dbReference type="ARBA" id="ARBA00022793"/>
    </source>
</evidence>
<accession>A0A840UJQ4</accession>
<keyword evidence="5 11" id="KW-0456">Lyase</keyword>
<evidence type="ECO:0000313" key="11">
    <source>
        <dbReference type="EMBL" id="MBB5334918.1"/>
    </source>
</evidence>
<evidence type="ECO:0000256" key="5">
    <source>
        <dbReference type="ARBA" id="ARBA00023239"/>
    </source>
</evidence>
<dbReference type="PROSITE" id="PS00878">
    <property type="entry name" value="ODR_DC_2_1"/>
    <property type="match status" value="1"/>
</dbReference>
<dbReference type="PANTHER" id="PTHR11482">
    <property type="entry name" value="ARGININE/DIAMINOPIMELATE/ORNITHINE DECARBOXYLASE"/>
    <property type="match status" value="1"/>
</dbReference>
<sequence>MKSFKLTKNQAELLAKKYPTPLAIISTDKIEENYRFLQKNMPRVRVFYAMKANPSPIIINKMMELGASFDVASGGEINTLTQMGVSGDKMIYANPIKTVQGLKTAAECNVDKFTYDTEQEIARMAQYNPGAKVLLRLRIKNAKALVNLNEKFGAGPDEAISLLQKAKEQGLNPIGLAIHVGSQTLSTEPYHEAFAMCRTIIDEAKKQGLDLKVLDIGGGLPVPAPDTCVNLEAMVKDINESLEKTFPDIEIWSEPGRYICGTAMNAVMRVIGKQARDGQMCYYLDDGVYGIFTGVFYDHWEYELNTYKAGKMLPSTFFGPTCDSLDVISKSYLSPDLDMDDIVVACDCGAYTTAASTDFNGFEKAKILHWEAEKAQLVKVLAEKDNCEQAI</sequence>
<dbReference type="InterPro" id="IPR029066">
    <property type="entry name" value="PLP-binding_barrel"/>
</dbReference>
<dbReference type="EMBL" id="JACHFH010000001">
    <property type="protein sequence ID" value="MBB5334918.1"/>
    <property type="molecule type" value="Genomic_DNA"/>
</dbReference>
<dbReference type="EC" id="4.1.1.17" evidence="7"/>
<dbReference type="InterPro" id="IPR009006">
    <property type="entry name" value="Ala_racemase/Decarboxylase_C"/>
</dbReference>
<evidence type="ECO:0000256" key="8">
    <source>
        <dbReference type="ARBA" id="ARBA00049127"/>
    </source>
</evidence>
<dbReference type="InterPro" id="IPR022653">
    <property type="entry name" value="De-COase2_pyr-phos_BS"/>
</dbReference>
<comment type="similarity">
    <text evidence="2">Belongs to the Orn/Lys/Arg decarboxylase class-II family.</text>
</comment>
<evidence type="ECO:0000313" key="12">
    <source>
        <dbReference type="Proteomes" id="UP000559117"/>
    </source>
</evidence>
<evidence type="ECO:0000256" key="2">
    <source>
        <dbReference type="ARBA" id="ARBA00008872"/>
    </source>
</evidence>
<dbReference type="CDD" id="cd00622">
    <property type="entry name" value="PLPDE_III_ODC"/>
    <property type="match status" value="1"/>
</dbReference>
<evidence type="ECO:0000256" key="1">
    <source>
        <dbReference type="ARBA" id="ARBA00001933"/>
    </source>
</evidence>
<evidence type="ECO:0000256" key="4">
    <source>
        <dbReference type="ARBA" id="ARBA00022898"/>
    </source>
</evidence>
<name>A0A840UJQ4_9FIRM</name>
<dbReference type="GO" id="GO:0033387">
    <property type="term" value="P:putrescine biosynthetic process from arginine, via ornithine"/>
    <property type="evidence" value="ECO:0007669"/>
    <property type="project" value="TreeGrafter"/>
</dbReference>
<dbReference type="SUPFAM" id="SSF50621">
    <property type="entry name" value="Alanine racemase C-terminal domain-like"/>
    <property type="match status" value="1"/>
</dbReference>
<dbReference type="InterPro" id="IPR002433">
    <property type="entry name" value="Orn_de-COase"/>
</dbReference>
<evidence type="ECO:0000256" key="9">
    <source>
        <dbReference type="PIRSR" id="PIRSR600183-50"/>
    </source>
</evidence>
<feature type="domain" description="Orn/DAP/Arg decarboxylase 2 N-terminal" evidence="10">
    <location>
        <begin position="28"/>
        <end position="260"/>
    </location>
</feature>
<keyword evidence="3" id="KW-0210">Decarboxylase</keyword>
<dbReference type="SUPFAM" id="SSF51419">
    <property type="entry name" value="PLP-binding barrel"/>
    <property type="match status" value="1"/>
</dbReference>
<dbReference type="Gene3D" id="2.40.37.10">
    <property type="entry name" value="Lyase, Ornithine Decarboxylase, Chain A, domain 1"/>
    <property type="match status" value="1"/>
</dbReference>
<dbReference type="FunFam" id="3.20.20.10:FF:000008">
    <property type="entry name" value="Ornithine decarboxylase"/>
    <property type="match status" value="1"/>
</dbReference>
<evidence type="ECO:0000259" key="10">
    <source>
        <dbReference type="Pfam" id="PF02784"/>
    </source>
</evidence>
<dbReference type="InterPro" id="IPR000183">
    <property type="entry name" value="Orn/DAP/Arg_de-COase"/>
</dbReference>
<organism evidence="11 12">
    <name type="scientific">Pectinatus brassicae</name>
    <dbReference type="NCBI Taxonomy" id="862415"/>
    <lineage>
        <taxon>Bacteria</taxon>
        <taxon>Bacillati</taxon>
        <taxon>Bacillota</taxon>
        <taxon>Negativicutes</taxon>
        <taxon>Selenomonadales</taxon>
        <taxon>Selenomonadaceae</taxon>
        <taxon>Pectinatus</taxon>
    </lineage>
</organism>
<comment type="pathway">
    <text evidence="6">Amine and polyamine biosynthesis; putrescine biosynthesis via L-ornithine pathway; putrescine from L-ornithine: step 1/1.</text>
</comment>
<dbReference type="GO" id="GO:0005737">
    <property type="term" value="C:cytoplasm"/>
    <property type="evidence" value="ECO:0007669"/>
    <property type="project" value="TreeGrafter"/>
</dbReference>
<comment type="cofactor">
    <cofactor evidence="1 9">
        <name>pyridoxal 5'-phosphate</name>
        <dbReference type="ChEBI" id="CHEBI:597326"/>
    </cofactor>
</comment>
<evidence type="ECO:0000256" key="6">
    <source>
        <dbReference type="ARBA" id="ARBA00034115"/>
    </source>
</evidence>
<reference evidence="11 12" key="1">
    <citation type="submission" date="2020-08" db="EMBL/GenBank/DDBJ databases">
        <title>Genomic Encyclopedia of Type Strains, Phase IV (KMG-IV): sequencing the most valuable type-strain genomes for metagenomic binning, comparative biology and taxonomic classification.</title>
        <authorList>
            <person name="Goeker M."/>
        </authorList>
    </citation>
    <scope>NUCLEOTIDE SEQUENCE [LARGE SCALE GENOMIC DNA]</scope>
    <source>
        <strain evidence="11 12">DSM 24661</strain>
    </source>
</reference>
<keyword evidence="12" id="KW-1185">Reference proteome</keyword>
<proteinExistence type="inferred from homology"/>
<dbReference type="Gene3D" id="3.20.20.10">
    <property type="entry name" value="Alanine racemase"/>
    <property type="match status" value="1"/>
</dbReference>
<dbReference type="PRINTS" id="PR01182">
    <property type="entry name" value="ORNDCRBXLASE"/>
</dbReference>
<protein>
    <recommendedName>
        <fullName evidence="7">ornithine decarboxylase</fullName>
        <ecNumber evidence="7">4.1.1.17</ecNumber>
    </recommendedName>
</protein>
<gene>
    <name evidence="11" type="ORF">HNR32_000018</name>
</gene>
<dbReference type="GO" id="GO:0004586">
    <property type="term" value="F:ornithine decarboxylase activity"/>
    <property type="evidence" value="ECO:0007669"/>
    <property type="project" value="UniProtKB-EC"/>
</dbReference>
<dbReference type="InterPro" id="IPR022644">
    <property type="entry name" value="De-COase2_N"/>
</dbReference>
<dbReference type="Pfam" id="PF02784">
    <property type="entry name" value="Orn_Arg_deC_N"/>
    <property type="match status" value="1"/>
</dbReference>
<dbReference type="PANTHER" id="PTHR11482:SF6">
    <property type="entry name" value="ORNITHINE DECARBOXYLASE 1-RELATED"/>
    <property type="match status" value="1"/>
</dbReference>
<dbReference type="PRINTS" id="PR01179">
    <property type="entry name" value="ODADCRBXLASE"/>
</dbReference>
<evidence type="ECO:0000256" key="7">
    <source>
        <dbReference type="ARBA" id="ARBA00034138"/>
    </source>
</evidence>
<feature type="active site" description="Proton donor" evidence="9">
    <location>
        <position position="322"/>
    </location>
</feature>
<dbReference type="Proteomes" id="UP000559117">
    <property type="component" value="Unassembled WGS sequence"/>
</dbReference>
<comment type="caution">
    <text evidence="11">The sequence shown here is derived from an EMBL/GenBank/DDBJ whole genome shotgun (WGS) entry which is preliminary data.</text>
</comment>
<dbReference type="RefSeq" id="WP_183858758.1">
    <property type="nucleotide sequence ID" value="NZ_JACHFH010000001.1"/>
</dbReference>
<dbReference type="AlphaFoldDB" id="A0A840UJQ4"/>
<comment type="catalytic activity">
    <reaction evidence="8">
        <text>L-ornithine + H(+) = putrescine + CO2</text>
        <dbReference type="Rhea" id="RHEA:22964"/>
        <dbReference type="ChEBI" id="CHEBI:15378"/>
        <dbReference type="ChEBI" id="CHEBI:16526"/>
        <dbReference type="ChEBI" id="CHEBI:46911"/>
        <dbReference type="ChEBI" id="CHEBI:326268"/>
        <dbReference type="EC" id="4.1.1.17"/>
    </reaction>
</comment>
<feature type="modified residue" description="N6-(pyridoxal phosphate)lysine" evidence="9">
    <location>
        <position position="51"/>
    </location>
</feature>